<dbReference type="PANTHER" id="PTHR43415">
    <property type="entry name" value="SPERMIDINE N(1)-ACETYLTRANSFERASE"/>
    <property type="match status" value="1"/>
</dbReference>
<protein>
    <submittedName>
        <fullName evidence="2">Acetyltransferase</fullName>
    </submittedName>
</protein>
<comment type="caution">
    <text evidence="2">The sequence shown here is derived from an EMBL/GenBank/DDBJ whole genome shotgun (WGS) entry which is preliminary data.</text>
</comment>
<dbReference type="InterPro" id="IPR016181">
    <property type="entry name" value="Acyl_CoA_acyltransferase"/>
</dbReference>
<evidence type="ECO:0000313" key="2">
    <source>
        <dbReference type="EMBL" id="GEQ86673.1"/>
    </source>
</evidence>
<dbReference type="OrthoDB" id="893030at2"/>
<dbReference type="Gene3D" id="3.40.630.30">
    <property type="match status" value="1"/>
</dbReference>
<name>A0A5J4FX98_9FLAO</name>
<evidence type="ECO:0000259" key="1">
    <source>
        <dbReference type="PROSITE" id="PS51186"/>
    </source>
</evidence>
<dbReference type="RefSeq" id="WP_151894600.1">
    <property type="nucleotide sequence ID" value="NZ_BKCF01000004.1"/>
</dbReference>
<dbReference type="SUPFAM" id="SSF55729">
    <property type="entry name" value="Acyl-CoA N-acyltransferases (Nat)"/>
    <property type="match status" value="1"/>
</dbReference>
<dbReference type="PROSITE" id="PS51186">
    <property type="entry name" value="GNAT"/>
    <property type="match status" value="1"/>
</dbReference>
<dbReference type="Pfam" id="PF13302">
    <property type="entry name" value="Acetyltransf_3"/>
    <property type="match status" value="1"/>
</dbReference>
<evidence type="ECO:0000313" key="3">
    <source>
        <dbReference type="Proteomes" id="UP000326994"/>
    </source>
</evidence>
<sequence length="174" mass="19977">MLIEGAHINLRLLEQNDLAFLELVENDVSLWELSNTVTPYGIDVLKEYILNARQDIFEAQQLRLVITDKENNSLGFIDLFDFEPLHHRVGVGVIIYKASNRGKGYAMESLKLVCEYAFEKLEAHQIFANITNDNKASIKLFENIGFKKSGTKIDWIKTKDGFKSESIYQLFNTL</sequence>
<dbReference type="Proteomes" id="UP000326994">
    <property type="component" value="Unassembled WGS sequence"/>
</dbReference>
<keyword evidence="3" id="KW-1185">Reference proteome</keyword>
<feature type="domain" description="N-acetyltransferase" evidence="1">
    <location>
        <begin position="8"/>
        <end position="168"/>
    </location>
</feature>
<dbReference type="EMBL" id="BKCF01000004">
    <property type="protein sequence ID" value="GEQ86673.1"/>
    <property type="molecule type" value="Genomic_DNA"/>
</dbReference>
<gene>
    <name evidence="2" type="ORF">ULMS_21810</name>
</gene>
<reference evidence="2 3" key="1">
    <citation type="submission" date="2019-08" db="EMBL/GenBank/DDBJ databases">
        <title>Ulvibacter marinistellae sp. nov., isolated from a starfish, Patiria pectinifera.</title>
        <authorList>
            <person name="Kawano K."/>
            <person name="Ushijima N."/>
            <person name="Kihara M."/>
            <person name="Itoh H."/>
        </authorList>
    </citation>
    <scope>NUCLEOTIDE SEQUENCE [LARGE SCALE GENOMIC DNA]</scope>
    <source>
        <strain evidence="2 3">KK4</strain>
    </source>
</reference>
<organism evidence="2 3">
    <name type="scientific">Patiriisocius marinistellae</name>
    <dbReference type="NCBI Taxonomy" id="2494560"/>
    <lineage>
        <taxon>Bacteria</taxon>
        <taxon>Pseudomonadati</taxon>
        <taxon>Bacteroidota</taxon>
        <taxon>Flavobacteriia</taxon>
        <taxon>Flavobacteriales</taxon>
        <taxon>Flavobacteriaceae</taxon>
        <taxon>Patiriisocius</taxon>
    </lineage>
</organism>
<dbReference type="AlphaFoldDB" id="A0A5J4FX98"/>
<keyword evidence="2" id="KW-0808">Transferase</keyword>
<dbReference type="InterPro" id="IPR000182">
    <property type="entry name" value="GNAT_dom"/>
</dbReference>
<proteinExistence type="predicted"/>
<dbReference type="GO" id="GO:0016747">
    <property type="term" value="F:acyltransferase activity, transferring groups other than amino-acyl groups"/>
    <property type="evidence" value="ECO:0007669"/>
    <property type="project" value="InterPro"/>
</dbReference>
<dbReference type="PANTHER" id="PTHR43415:SF3">
    <property type="entry name" value="GNAT-FAMILY ACETYLTRANSFERASE"/>
    <property type="match status" value="1"/>
</dbReference>
<accession>A0A5J4FX98</accession>